<proteinExistence type="predicted"/>
<reference evidence="2 3" key="1">
    <citation type="submission" date="2018-05" db="EMBL/GenBank/DDBJ databases">
        <title>Draft Genome Sequences for a Diverse set of 7 Haemophilus Species.</title>
        <authorList>
            <person name="Nichols M."/>
            <person name="Topaz N."/>
            <person name="Wang X."/>
            <person name="Wang X."/>
            <person name="Boxrud D."/>
        </authorList>
    </citation>
    <scope>NUCLEOTIDE SEQUENCE [LARGE SCALE GENOMIC DNA]</scope>
    <source>
        <strain evidence="2 3">C2002001239</strain>
    </source>
</reference>
<organism evidence="2 3">
    <name type="scientific">Haemophilus sputorum</name>
    <dbReference type="NCBI Taxonomy" id="1078480"/>
    <lineage>
        <taxon>Bacteria</taxon>
        <taxon>Pseudomonadati</taxon>
        <taxon>Pseudomonadota</taxon>
        <taxon>Gammaproteobacteria</taxon>
        <taxon>Pasteurellales</taxon>
        <taxon>Pasteurellaceae</taxon>
        <taxon>Haemophilus</taxon>
    </lineage>
</organism>
<dbReference type="Pfam" id="PF18813">
    <property type="entry name" value="PBECR4"/>
    <property type="match status" value="1"/>
</dbReference>
<dbReference type="EMBL" id="QEPN01000006">
    <property type="protein sequence ID" value="RDE70916.1"/>
    <property type="molecule type" value="Genomic_DNA"/>
</dbReference>
<protein>
    <recommendedName>
        <fullName evidence="1">Phage-Barnase-EndoU-ColicinE5/D-RelE like nuclease 4 domain-containing protein</fullName>
    </recommendedName>
</protein>
<dbReference type="InterPro" id="IPR041420">
    <property type="entry name" value="PBECR4"/>
</dbReference>
<evidence type="ECO:0000313" key="2">
    <source>
        <dbReference type="EMBL" id="RDE70916.1"/>
    </source>
</evidence>
<gene>
    <name evidence="2" type="ORF">DPV93_07865</name>
</gene>
<name>A0A369YE13_9PAST</name>
<sequence length="176" mass="20473">MSHISKYINDIKNAATFFEQHFVGKEMHYITRNRCISLNFKRSNFMHLCGLRYEKGANQFFKDILHNKLDISKLTTKQDGTTILKLSALTSVEHLVKPKIRLTDCANYLNLSFDSALRTNKQIIALTLKNEKENTYYPNSFLNLKSIKDFPDGEEIICIKSIHLETNEVIVYYSIE</sequence>
<feature type="domain" description="Phage-Barnase-EndoU-ColicinE5/D-RelE like nuclease 4" evidence="1">
    <location>
        <begin position="10"/>
        <end position="175"/>
    </location>
</feature>
<dbReference type="Proteomes" id="UP000253872">
    <property type="component" value="Unassembled WGS sequence"/>
</dbReference>
<accession>A0A369YE13</accession>
<evidence type="ECO:0000313" key="3">
    <source>
        <dbReference type="Proteomes" id="UP000253872"/>
    </source>
</evidence>
<comment type="caution">
    <text evidence="2">The sequence shown here is derived from an EMBL/GenBank/DDBJ whole genome shotgun (WGS) entry which is preliminary data.</text>
</comment>
<dbReference type="RefSeq" id="WP_111403466.1">
    <property type="nucleotide sequence ID" value="NZ_QEPN01000006.1"/>
</dbReference>
<evidence type="ECO:0000259" key="1">
    <source>
        <dbReference type="Pfam" id="PF18813"/>
    </source>
</evidence>
<dbReference type="AlphaFoldDB" id="A0A369YE13"/>